<organism evidence="5 6">
    <name type="scientific">Steinernema carpocapsae</name>
    <name type="common">Entomopathogenic nematode</name>
    <dbReference type="NCBI Taxonomy" id="34508"/>
    <lineage>
        <taxon>Eukaryota</taxon>
        <taxon>Metazoa</taxon>
        <taxon>Ecdysozoa</taxon>
        <taxon>Nematoda</taxon>
        <taxon>Chromadorea</taxon>
        <taxon>Rhabditida</taxon>
        <taxon>Tylenchina</taxon>
        <taxon>Panagrolaimomorpha</taxon>
        <taxon>Strongyloidoidea</taxon>
        <taxon>Steinernematidae</taxon>
        <taxon>Steinernema</taxon>
    </lineage>
</organism>
<keyword evidence="4" id="KW-0472">Membrane</keyword>
<evidence type="ECO:0000256" key="4">
    <source>
        <dbReference type="ARBA" id="ARBA00023136"/>
    </source>
</evidence>
<dbReference type="EMBL" id="AZBU02000002">
    <property type="protein sequence ID" value="TKR95403.1"/>
    <property type="molecule type" value="Genomic_DNA"/>
</dbReference>
<dbReference type="PANTHER" id="PTHR15407">
    <property type="entry name" value="FUKUTIN-RELATED"/>
    <property type="match status" value="1"/>
</dbReference>
<evidence type="ECO:0000256" key="2">
    <source>
        <dbReference type="ARBA" id="ARBA00022692"/>
    </source>
</evidence>
<keyword evidence="6" id="KW-1185">Reference proteome</keyword>
<evidence type="ECO:0000256" key="1">
    <source>
        <dbReference type="ARBA" id="ARBA00004167"/>
    </source>
</evidence>
<evidence type="ECO:0000313" key="5">
    <source>
        <dbReference type="EMBL" id="TKR95403.1"/>
    </source>
</evidence>
<sequence length="399" mass="45191">MPTKNPADAPTTLINTPPPVLPSHIKDLFAVKDLKLVALDPIILKCVTAGKCVHLTASGTIQLGTLLKNTEQVKKVFEMHFKDANWKLAILTSNTAVISKHYWQGYDRKLLLSVLQDSGEKRYWKIENSEKAEIVAKAFDRFNTSELSGITVPSNIPRFELWWKNGRFLSCNETLAQRFSGNSSSKAPIIKPLHIQNLKIFTDMLLDSEQIPALSFGTLLGWYRNCGMIPYTTDIDINVHVSQYSDEFVESLRNREDYRLLRFIGAKEHGLEITVKIPGSPGRVKNSRVDVFYISTVNASYDAASGTFPRGDDGWARLKYLIPKYTDKDLCTGDLMGHLFFVPCNFMDVIVAAYGKTGWIEPQENYNQLGEGLLHFWDGAWNKTLDNVLAKFNFTYEDY</sequence>
<keyword evidence="2" id="KW-0812">Transmembrane</keyword>
<reference evidence="5 6" key="2">
    <citation type="journal article" date="2019" name="G3 (Bethesda)">
        <title>Hybrid Assembly of the Genome of the Entomopathogenic Nematode Steinernema carpocapsae Identifies the X-Chromosome.</title>
        <authorList>
            <person name="Serra L."/>
            <person name="Macchietto M."/>
            <person name="Macias-Munoz A."/>
            <person name="McGill C.J."/>
            <person name="Rodriguez I.M."/>
            <person name="Rodriguez B."/>
            <person name="Murad R."/>
            <person name="Mortazavi A."/>
        </authorList>
    </citation>
    <scope>NUCLEOTIDE SEQUENCE [LARGE SCALE GENOMIC DNA]</scope>
    <source>
        <strain evidence="5 6">ALL</strain>
    </source>
</reference>
<proteinExistence type="predicted"/>
<dbReference type="InterPro" id="IPR009644">
    <property type="entry name" value="FKTN/MNN4/W02B3.4-1"/>
</dbReference>
<accession>A0A4U5PG99</accession>
<evidence type="ECO:0000313" key="6">
    <source>
        <dbReference type="Proteomes" id="UP000298663"/>
    </source>
</evidence>
<evidence type="ECO:0008006" key="7">
    <source>
        <dbReference type="Google" id="ProtNLM"/>
    </source>
</evidence>
<evidence type="ECO:0000256" key="3">
    <source>
        <dbReference type="ARBA" id="ARBA00022989"/>
    </source>
</evidence>
<dbReference type="Proteomes" id="UP000298663">
    <property type="component" value="Unassembled WGS sequence"/>
</dbReference>
<protein>
    <recommendedName>
        <fullName evidence="7">Fukutin</fullName>
    </recommendedName>
</protein>
<dbReference type="AlphaFoldDB" id="A0A4U5PG99"/>
<reference evidence="5 6" key="1">
    <citation type="journal article" date="2015" name="Genome Biol.">
        <title>Comparative genomics of Steinernema reveals deeply conserved gene regulatory networks.</title>
        <authorList>
            <person name="Dillman A.R."/>
            <person name="Macchietto M."/>
            <person name="Porter C.F."/>
            <person name="Rogers A."/>
            <person name="Williams B."/>
            <person name="Antoshechkin I."/>
            <person name="Lee M.M."/>
            <person name="Goodwin Z."/>
            <person name="Lu X."/>
            <person name="Lewis E.E."/>
            <person name="Goodrich-Blair H."/>
            <person name="Stock S.P."/>
            <person name="Adams B.J."/>
            <person name="Sternberg P.W."/>
            <person name="Mortazavi A."/>
        </authorList>
    </citation>
    <scope>NUCLEOTIDE SEQUENCE [LARGE SCALE GENOMIC DNA]</scope>
    <source>
        <strain evidence="5 6">ALL</strain>
    </source>
</reference>
<keyword evidence="3" id="KW-1133">Transmembrane helix</keyword>
<dbReference type="PANTHER" id="PTHR15407:SF28">
    <property type="entry name" value="RIBITOL-5-PHOSPHATE TRANSFERASE FKTN"/>
    <property type="match status" value="1"/>
</dbReference>
<dbReference type="OrthoDB" id="444255at2759"/>
<name>A0A4U5PG99_STECR</name>
<gene>
    <name evidence="5" type="ORF">L596_009578</name>
</gene>
<comment type="subcellular location">
    <subcellularLocation>
        <location evidence="1">Membrane</location>
        <topology evidence="1">Single-pass membrane protein</topology>
    </subcellularLocation>
</comment>
<dbReference type="STRING" id="34508.A0A4U5PG99"/>
<comment type="caution">
    <text evidence="5">The sequence shown here is derived from an EMBL/GenBank/DDBJ whole genome shotgun (WGS) entry which is preliminary data.</text>
</comment>
<dbReference type="GO" id="GO:0016020">
    <property type="term" value="C:membrane"/>
    <property type="evidence" value="ECO:0007669"/>
    <property type="project" value="UniProtKB-SubCell"/>
</dbReference>